<feature type="chain" id="PRO_5047075838" evidence="2">
    <location>
        <begin position="24"/>
        <end position="929"/>
    </location>
</feature>
<evidence type="ECO:0000313" key="5">
    <source>
        <dbReference type="Proteomes" id="UP000831189"/>
    </source>
</evidence>
<proteinExistence type="predicted"/>
<dbReference type="EMBL" id="CP096208">
    <property type="protein sequence ID" value="UPQ83092.1"/>
    <property type="molecule type" value="Genomic_DNA"/>
</dbReference>
<evidence type="ECO:0000256" key="1">
    <source>
        <dbReference type="SAM" id="MobiDB-lite"/>
    </source>
</evidence>
<keyword evidence="5" id="KW-1185">Reference proteome</keyword>
<reference evidence="4 5" key="1">
    <citation type="submission" date="2022-04" db="EMBL/GenBank/DDBJ databases">
        <title>Pseudomonas knackmussii B09-2.</title>
        <authorList>
            <person name="Deng Y."/>
        </authorList>
    </citation>
    <scope>NUCLEOTIDE SEQUENCE [LARGE SCALE GENOMIC DNA]</scope>
    <source>
        <strain evidence="4 5">B09-2</strain>
    </source>
</reference>
<organism evidence="4 5">
    <name type="scientific">Pseudomonas knackmussii</name>
    <dbReference type="NCBI Taxonomy" id="65741"/>
    <lineage>
        <taxon>Bacteria</taxon>
        <taxon>Pseudomonadati</taxon>
        <taxon>Pseudomonadota</taxon>
        <taxon>Gammaproteobacteria</taxon>
        <taxon>Pseudomonadales</taxon>
        <taxon>Pseudomonadaceae</taxon>
        <taxon>Pseudomonas</taxon>
    </lineage>
</organism>
<dbReference type="PANTHER" id="PTHR30441">
    <property type="entry name" value="DUF748 DOMAIN-CONTAINING PROTEIN"/>
    <property type="match status" value="1"/>
</dbReference>
<gene>
    <name evidence="4" type="ORF">M0M42_01365</name>
</gene>
<feature type="signal peptide" evidence="2">
    <location>
        <begin position="1"/>
        <end position="23"/>
    </location>
</feature>
<dbReference type="PANTHER" id="PTHR30441:SF4">
    <property type="entry name" value="PROTEIN ASMA"/>
    <property type="match status" value="1"/>
</dbReference>
<dbReference type="InterPro" id="IPR052894">
    <property type="entry name" value="AsmA-related"/>
</dbReference>
<feature type="compositionally biased region" description="Polar residues" evidence="1">
    <location>
        <begin position="180"/>
        <end position="189"/>
    </location>
</feature>
<feature type="region of interest" description="Disordered" evidence="1">
    <location>
        <begin position="167"/>
        <end position="196"/>
    </location>
</feature>
<name>A0ABY4KV33_9PSED</name>
<dbReference type="Pfam" id="PF05359">
    <property type="entry name" value="DUF748"/>
    <property type="match status" value="1"/>
</dbReference>
<evidence type="ECO:0000256" key="2">
    <source>
        <dbReference type="SAM" id="SignalP"/>
    </source>
</evidence>
<sequence>MAVLAAMLLLLAGAAMMIQTQWAQQQLEAQLSQRLGDRAVDIGRLDVDWAWPLGIRLSDVKVANPEWAETPYMLELAALQVRLDPRAWLTGSLGLQLLGLEQPRVNLSRRADGRSNWAALIDEDSPDDSASPLQPDRIRISDGQLTYRDAALDADITFDIATTEEAPGQRRLSVEGRGSVQGQPLSLSLTGDRPATALSSESPYAVKLDARLGEIRARFDGETQALPQLDALRGELKLTAPETTELIAFRQPAIDIPAFNFSAQLEREGPRWALQDMDLQTGKSQLNGSLVFEHSATPALTVKLNGNQLDLNRWGVMRWLQTDEPSAVADDSQASLPRRIRQMLEPLREYHADVDLTLDRLFYGDVTLNDIVLDARLAEQQLTIERLQVAQADGAIQASGTLDLRQASLGGNLDVTVDQLDLGQALAPLGYETLGTLDGELHGRLEEHEARLSDTQLLYDAPAQDLWVEFAAESTDSGLHIQGDAERNGVPLHVELSGGPLLALFDDQPFPVDGTLTSRESRLQVEGYVTDLFELHAADVQLSIRGPNPARLNPLLGLDLPSLAPYQLSGRLRWENQQLRLQDIRARWGESDLSGDVRLSLSGRTMLWANLYSNTLNTKDLKAPGTPTDPAGEQLFSDEPLGLDALRNRDAIIRYEAQRVTAKDIPLNAVDFKAELDNGVLQVEPLQLAIGGGQANGRLRVDVRPPQPTGSLQLALERIDLSPVLREADLSQVAQDSAGTIGGQLDIRFDGQSFGEMAAELNGQLELAMSGGKLDMLAVELLGLDAGEAAVAALSDSEQVEMNCAYLRFASEQGTAKLEQLFISTVDSNVTGGGTINLATEQLDLAFEAHAKDFSLLSGNSPVQLKGTLTDPQVEVVTNELIARAVASVVGALVAPPLAILPWVEAGLGEGAGVGCRKVLNEFKRDRGN</sequence>
<feature type="domain" description="AsmA" evidence="3">
    <location>
        <begin position="612"/>
        <end position="819"/>
    </location>
</feature>
<dbReference type="Pfam" id="PF05170">
    <property type="entry name" value="AsmA"/>
    <property type="match status" value="1"/>
</dbReference>
<dbReference type="InterPro" id="IPR008023">
    <property type="entry name" value="DUF748"/>
</dbReference>
<keyword evidence="2" id="KW-0732">Signal</keyword>
<protein>
    <submittedName>
        <fullName evidence="4">AsmA family protein</fullName>
    </submittedName>
</protein>
<dbReference type="Proteomes" id="UP000831189">
    <property type="component" value="Chromosome"/>
</dbReference>
<evidence type="ECO:0000259" key="3">
    <source>
        <dbReference type="Pfam" id="PF05170"/>
    </source>
</evidence>
<dbReference type="InterPro" id="IPR007844">
    <property type="entry name" value="AsmA"/>
</dbReference>
<accession>A0ABY4KV33</accession>
<evidence type="ECO:0000313" key="4">
    <source>
        <dbReference type="EMBL" id="UPQ83092.1"/>
    </source>
</evidence>